<keyword evidence="1" id="KW-0812">Transmembrane</keyword>
<keyword evidence="1" id="KW-0472">Membrane</keyword>
<sequence length="124" mass="13878">MLAARIYFITFLAIAFLGSWTTSADPGSALDMPPPIIAGISSVVFILMVIALFNQSLNANLLKDYQQKIISLAYFTVSFYSWVVPIYQYWDQAAFSIWGWGFIILIFIDLGASLTILKGNKKCH</sequence>
<dbReference type="Proteomes" id="UP000002943">
    <property type="component" value="Unassembled WGS sequence"/>
</dbReference>
<dbReference type="AlphaFoldDB" id="E3BHB3"/>
<protein>
    <submittedName>
        <fullName evidence="2">Uncharacterized protein</fullName>
    </submittedName>
</protein>
<dbReference type="EMBL" id="AEIU01000055">
    <property type="protein sequence ID" value="EFP97561.1"/>
    <property type="molecule type" value="Genomic_DNA"/>
</dbReference>
<evidence type="ECO:0000256" key="1">
    <source>
        <dbReference type="SAM" id="Phobius"/>
    </source>
</evidence>
<name>E3BHB3_9VIBR</name>
<organism evidence="2 3">
    <name type="scientific">Vibrio caribbeanicus ATCC BAA-2122</name>
    <dbReference type="NCBI Taxonomy" id="796620"/>
    <lineage>
        <taxon>Bacteria</taxon>
        <taxon>Pseudomonadati</taxon>
        <taxon>Pseudomonadota</taxon>
        <taxon>Gammaproteobacteria</taxon>
        <taxon>Vibrionales</taxon>
        <taxon>Vibrionaceae</taxon>
        <taxon>Vibrio</taxon>
    </lineage>
</organism>
<feature type="transmembrane region" description="Helical" evidence="1">
    <location>
        <begin position="34"/>
        <end position="57"/>
    </location>
</feature>
<keyword evidence="3" id="KW-1185">Reference proteome</keyword>
<feature type="transmembrane region" description="Helical" evidence="1">
    <location>
        <begin position="96"/>
        <end position="117"/>
    </location>
</feature>
<evidence type="ECO:0000313" key="2">
    <source>
        <dbReference type="EMBL" id="EFP97561.1"/>
    </source>
</evidence>
<gene>
    <name evidence="2" type="ORF">VIBC2010_17769</name>
</gene>
<feature type="transmembrane region" description="Helical" evidence="1">
    <location>
        <begin position="69"/>
        <end position="90"/>
    </location>
</feature>
<keyword evidence="1" id="KW-1133">Transmembrane helix</keyword>
<proteinExistence type="predicted"/>
<reference evidence="2 3" key="1">
    <citation type="journal article" date="2012" name="Int. J. Syst. Evol. Microbiol.">
        <title>Vibrio caribbeanicus sp. nov., isolated from the marine sponge Scleritoderma cyanea.</title>
        <authorList>
            <person name="Hoffmann M."/>
            <person name="Monday S.R."/>
            <person name="Allard M.W."/>
            <person name="Strain E.A."/>
            <person name="Whittaker P."/>
            <person name="Naum M."/>
            <person name="McCarthy P.J."/>
            <person name="Lopez J.V."/>
            <person name="Fischer M."/>
            <person name="Brown E.W."/>
        </authorList>
    </citation>
    <scope>NUCLEOTIDE SEQUENCE [LARGE SCALE GENOMIC DNA]</scope>
    <source>
        <strain evidence="2 3">ATCC BAA-2122</strain>
    </source>
</reference>
<comment type="caution">
    <text evidence="2">The sequence shown here is derived from an EMBL/GenBank/DDBJ whole genome shotgun (WGS) entry which is preliminary data.</text>
</comment>
<evidence type="ECO:0000313" key="3">
    <source>
        <dbReference type="Proteomes" id="UP000002943"/>
    </source>
</evidence>
<accession>E3BHB3</accession>
<dbReference type="RefSeq" id="WP_009600368.1">
    <property type="nucleotide sequence ID" value="NZ_AEIU01000055.1"/>
</dbReference>